<dbReference type="AlphaFoldDB" id="A0A7R9ILR6"/>
<evidence type="ECO:0000313" key="2">
    <source>
        <dbReference type="EMBL" id="CAD7460525.1"/>
    </source>
</evidence>
<proteinExistence type="predicted"/>
<dbReference type="InterPro" id="IPR002937">
    <property type="entry name" value="Amino_oxidase"/>
</dbReference>
<dbReference type="InterPro" id="IPR050281">
    <property type="entry name" value="Flavin_monoamine_oxidase"/>
</dbReference>
<dbReference type="EMBL" id="OE003771">
    <property type="protein sequence ID" value="CAD7460525.1"/>
    <property type="molecule type" value="Genomic_DNA"/>
</dbReference>
<sequence length="336" mass="37895">MMVATRFNEFNEDVEDLMNLPSIKTFVMKQHYAPRKSILAERVRLGKRFQREGESIAEYAMEIKHIAASCNYGAFLGETLHDRLVSGLLSQEIPRKLMAEVEITFQEALNVGLRLEEADRQVKVFHSQPGSSCIDNVYKLDRVEGCRSTKSYTEGRTYGQDKGGVQIAQYGGGKSWLQDVYSFHSIDSSSTVLLGWVIGRSALIMERLPETEVLDGCMELLQRFCGKTYNIPKAEQVTRSNWGTNPHFLGCYSYRSVDSDVLGVSASQLAIPVVNSQGKEHQRELLSLLARVMDTVSHICTHQWEAPVSALDKARQQWRVHNTVISGVDSVMNKPW</sequence>
<dbReference type="PANTHER" id="PTHR10742:SF398">
    <property type="entry name" value="AMINE OXIDASE DOMAIN-CONTAINING PROTEIN-RELATED"/>
    <property type="match status" value="1"/>
</dbReference>
<evidence type="ECO:0000259" key="1">
    <source>
        <dbReference type="Pfam" id="PF01593"/>
    </source>
</evidence>
<dbReference type="Pfam" id="PF01593">
    <property type="entry name" value="Amino_oxidase"/>
    <property type="match status" value="1"/>
</dbReference>
<dbReference type="PANTHER" id="PTHR10742">
    <property type="entry name" value="FLAVIN MONOAMINE OXIDASE"/>
    <property type="match status" value="1"/>
</dbReference>
<gene>
    <name evidence="2" type="ORF">TTEB3V08_LOCUS8454</name>
</gene>
<dbReference type="Gene3D" id="3.90.660.10">
    <property type="match status" value="1"/>
</dbReference>
<feature type="domain" description="Amine oxidase" evidence="1">
    <location>
        <begin position="171"/>
        <end position="259"/>
    </location>
</feature>
<dbReference type="SUPFAM" id="SSF54373">
    <property type="entry name" value="FAD-linked reductases, C-terminal domain"/>
    <property type="match status" value="1"/>
</dbReference>
<accession>A0A7R9ILR6</accession>
<dbReference type="GO" id="GO:0046592">
    <property type="term" value="F:polyamine oxidase activity"/>
    <property type="evidence" value="ECO:0007669"/>
    <property type="project" value="TreeGrafter"/>
</dbReference>
<name>A0A7R9ILR6_9NEOP</name>
<protein>
    <recommendedName>
        <fullName evidence="1">Amine oxidase domain-containing protein</fullName>
    </recommendedName>
</protein>
<reference evidence="2" key="1">
    <citation type="submission" date="2020-11" db="EMBL/GenBank/DDBJ databases">
        <authorList>
            <person name="Tran Van P."/>
        </authorList>
    </citation>
    <scope>NUCLEOTIDE SEQUENCE</scope>
</reference>
<organism evidence="2">
    <name type="scientific">Timema tahoe</name>
    <dbReference type="NCBI Taxonomy" id="61484"/>
    <lineage>
        <taxon>Eukaryota</taxon>
        <taxon>Metazoa</taxon>
        <taxon>Ecdysozoa</taxon>
        <taxon>Arthropoda</taxon>
        <taxon>Hexapoda</taxon>
        <taxon>Insecta</taxon>
        <taxon>Pterygota</taxon>
        <taxon>Neoptera</taxon>
        <taxon>Polyneoptera</taxon>
        <taxon>Phasmatodea</taxon>
        <taxon>Timematodea</taxon>
        <taxon>Timematoidea</taxon>
        <taxon>Timematidae</taxon>
        <taxon>Timema</taxon>
    </lineage>
</organism>